<evidence type="ECO:0000313" key="2">
    <source>
        <dbReference type="Proteomes" id="UP000095287"/>
    </source>
</evidence>
<accession>A0A1I7Z0V2</accession>
<evidence type="ECO:0000313" key="3">
    <source>
        <dbReference type="WBParaSite" id="L893_g2147.t1"/>
    </source>
</evidence>
<proteinExistence type="predicted"/>
<sequence length="118" mass="13504">MAQNVLVAKLSRIRQAARNASKRIRQVGKCSQYKQIDRAPNITIDYPWPIFLSFIRISFLFVACGAYWILAFMAILCFLPILVALCKNFSNLLNALFFPFFVDFSSSFAVLRLAYPLV</sequence>
<feature type="transmembrane region" description="Helical" evidence="1">
    <location>
        <begin position="92"/>
        <end position="115"/>
    </location>
</feature>
<dbReference type="Proteomes" id="UP000095287">
    <property type="component" value="Unplaced"/>
</dbReference>
<reference evidence="3" key="1">
    <citation type="submission" date="2016-11" db="UniProtKB">
        <authorList>
            <consortium name="WormBaseParasite"/>
        </authorList>
    </citation>
    <scope>IDENTIFICATION</scope>
</reference>
<name>A0A1I7Z0V2_9BILA</name>
<keyword evidence="1" id="KW-1133">Transmembrane helix</keyword>
<protein>
    <submittedName>
        <fullName evidence="3">Caveolin</fullName>
    </submittedName>
</protein>
<keyword evidence="1" id="KW-0812">Transmembrane</keyword>
<evidence type="ECO:0000256" key="1">
    <source>
        <dbReference type="SAM" id="Phobius"/>
    </source>
</evidence>
<organism evidence="2 3">
    <name type="scientific">Steinernema glaseri</name>
    <dbReference type="NCBI Taxonomy" id="37863"/>
    <lineage>
        <taxon>Eukaryota</taxon>
        <taxon>Metazoa</taxon>
        <taxon>Ecdysozoa</taxon>
        <taxon>Nematoda</taxon>
        <taxon>Chromadorea</taxon>
        <taxon>Rhabditida</taxon>
        <taxon>Tylenchina</taxon>
        <taxon>Panagrolaimomorpha</taxon>
        <taxon>Strongyloidoidea</taxon>
        <taxon>Steinernematidae</taxon>
        <taxon>Steinernema</taxon>
    </lineage>
</organism>
<keyword evidence="1" id="KW-0472">Membrane</keyword>
<dbReference type="AlphaFoldDB" id="A0A1I7Z0V2"/>
<feature type="transmembrane region" description="Helical" evidence="1">
    <location>
        <begin position="57"/>
        <end position="85"/>
    </location>
</feature>
<keyword evidence="2" id="KW-1185">Reference proteome</keyword>
<dbReference type="WBParaSite" id="L893_g2147.t1">
    <property type="protein sequence ID" value="L893_g2147.t1"/>
    <property type="gene ID" value="L893_g2147"/>
</dbReference>